<keyword evidence="5" id="KW-0547">Nucleotide-binding</keyword>
<evidence type="ECO:0000256" key="3">
    <source>
        <dbReference type="ARBA" id="ARBA00022553"/>
    </source>
</evidence>
<evidence type="ECO:0000256" key="4">
    <source>
        <dbReference type="ARBA" id="ARBA00022679"/>
    </source>
</evidence>
<evidence type="ECO:0000259" key="11">
    <source>
        <dbReference type="Pfam" id="PF07730"/>
    </source>
</evidence>
<evidence type="ECO:0000256" key="5">
    <source>
        <dbReference type="ARBA" id="ARBA00022741"/>
    </source>
</evidence>
<evidence type="ECO:0000256" key="8">
    <source>
        <dbReference type="ARBA" id="ARBA00023012"/>
    </source>
</evidence>
<dbReference type="SUPFAM" id="SSF55874">
    <property type="entry name" value="ATPase domain of HSP90 chaperone/DNA topoisomerase II/histidine kinase"/>
    <property type="match status" value="1"/>
</dbReference>
<dbReference type="CDD" id="cd16917">
    <property type="entry name" value="HATPase_UhpB-NarQ-NarX-like"/>
    <property type="match status" value="1"/>
</dbReference>
<feature type="transmembrane region" description="Helical" evidence="9">
    <location>
        <begin position="129"/>
        <end position="147"/>
    </location>
</feature>
<protein>
    <recommendedName>
        <fullName evidence="2">histidine kinase</fullName>
        <ecNumber evidence="2">2.7.13.3</ecNumber>
    </recommendedName>
</protein>
<comment type="caution">
    <text evidence="13">The sequence shown here is derived from an EMBL/GenBank/DDBJ whole genome shotgun (WGS) entry which is preliminary data.</text>
</comment>
<dbReference type="Pfam" id="PF02518">
    <property type="entry name" value="HATPase_c"/>
    <property type="match status" value="1"/>
</dbReference>
<dbReference type="Pfam" id="PF07730">
    <property type="entry name" value="HisKA_3"/>
    <property type="match status" value="1"/>
</dbReference>
<feature type="domain" description="Histidine kinase/HSP90-like ATPase" evidence="10">
    <location>
        <begin position="299"/>
        <end position="386"/>
    </location>
</feature>
<evidence type="ECO:0000256" key="1">
    <source>
        <dbReference type="ARBA" id="ARBA00000085"/>
    </source>
</evidence>
<comment type="catalytic activity">
    <reaction evidence="1">
        <text>ATP + protein L-histidine = ADP + protein N-phospho-L-histidine.</text>
        <dbReference type="EC" id="2.7.13.3"/>
    </reaction>
</comment>
<sequence>MTGLLTARPLPARSKAFDLMFAGALFVSAGFLGLAYAQLGGVVGLAMVFPLIWRRTHPEAVFFAVSALAVLQWLANVQLQPGNIGLLVALYAISVYGDIRFSRIALGIGGLGVLMATSRYYASSDWREQLTIMVALGALVFGVWAIGERRRTRGLYVAQLEERAVQAERTRDRESKLAVSAERTRIAREIHDVVAHGLSIMIVQADGGLYAADQSPEAAKKALATIGDTGRASLTEMRKMLGLLKADEQNELDPNQPRPQPGVSSLPELIENVREAGLSVDYQVTGTPRDLPALLGLTAYRIVQEGLTNTLKHAGPGAQTSVSLDFGRDLLTVVVTDDGRGGGVAPSSEPGHGLVGMLQRASVSGGTVNAGPKAGGGYEVIAKLPYNLPNGGVA</sequence>
<dbReference type="Gene3D" id="1.20.5.1930">
    <property type="match status" value="1"/>
</dbReference>
<evidence type="ECO:0000256" key="6">
    <source>
        <dbReference type="ARBA" id="ARBA00022777"/>
    </source>
</evidence>
<evidence type="ECO:0000256" key="2">
    <source>
        <dbReference type="ARBA" id="ARBA00012438"/>
    </source>
</evidence>
<dbReference type="OrthoDB" id="227596at2"/>
<feature type="domain" description="Signal transduction histidine kinase subgroup 3 dimerisation and phosphoacceptor" evidence="11">
    <location>
        <begin position="182"/>
        <end position="247"/>
    </location>
</feature>
<dbReference type="InterPro" id="IPR003594">
    <property type="entry name" value="HATPase_dom"/>
</dbReference>
<feature type="transmembrane region" description="Helical" evidence="9">
    <location>
        <begin position="60"/>
        <end position="75"/>
    </location>
</feature>
<evidence type="ECO:0000259" key="12">
    <source>
        <dbReference type="Pfam" id="PF23539"/>
    </source>
</evidence>
<keyword evidence="6 13" id="KW-0418">Kinase</keyword>
<keyword evidence="4" id="KW-0808">Transferase</keyword>
<dbReference type="InterPro" id="IPR011712">
    <property type="entry name" value="Sig_transdc_His_kin_sub3_dim/P"/>
</dbReference>
<keyword evidence="7" id="KW-0067">ATP-binding</keyword>
<keyword evidence="3" id="KW-0597">Phosphoprotein</keyword>
<dbReference type="GO" id="GO:0005524">
    <property type="term" value="F:ATP binding"/>
    <property type="evidence" value="ECO:0007669"/>
    <property type="project" value="UniProtKB-KW"/>
</dbReference>
<proteinExistence type="predicted"/>
<dbReference type="InterPro" id="IPR050482">
    <property type="entry name" value="Sensor_HK_TwoCompSys"/>
</dbReference>
<dbReference type="PANTHER" id="PTHR24421">
    <property type="entry name" value="NITRATE/NITRITE SENSOR PROTEIN NARX-RELATED"/>
    <property type="match status" value="1"/>
</dbReference>
<dbReference type="EC" id="2.7.13.3" evidence="2"/>
<evidence type="ECO:0000256" key="9">
    <source>
        <dbReference type="SAM" id="Phobius"/>
    </source>
</evidence>
<reference evidence="13 14" key="1">
    <citation type="submission" date="2019-03" db="EMBL/GenBank/DDBJ databases">
        <title>Draft genome sequences of novel Actinobacteria.</title>
        <authorList>
            <person name="Sahin N."/>
            <person name="Ay H."/>
            <person name="Saygin H."/>
        </authorList>
    </citation>
    <scope>NUCLEOTIDE SEQUENCE [LARGE SCALE GENOMIC DNA]</scope>
    <source>
        <strain evidence="13 14">JCM 13523</strain>
    </source>
</reference>
<dbReference type="GO" id="GO:0046983">
    <property type="term" value="F:protein dimerization activity"/>
    <property type="evidence" value="ECO:0007669"/>
    <property type="project" value="InterPro"/>
</dbReference>
<dbReference type="RefSeq" id="WP_132177074.1">
    <property type="nucleotide sequence ID" value="NZ_SMKX01000216.1"/>
</dbReference>
<keyword evidence="14" id="KW-1185">Reference proteome</keyword>
<feature type="domain" description="DUF7134" evidence="12">
    <location>
        <begin position="13"/>
        <end position="153"/>
    </location>
</feature>
<keyword evidence="8" id="KW-0902">Two-component regulatory system</keyword>
<evidence type="ECO:0000313" key="14">
    <source>
        <dbReference type="Proteomes" id="UP000295124"/>
    </source>
</evidence>
<dbReference type="Gene3D" id="3.30.565.10">
    <property type="entry name" value="Histidine kinase-like ATPase, C-terminal domain"/>
    <property type="match status" value="1"/>
</dbReference>
<name>A0A4R4YLJ5_9ACTN</name>
<dbReference type="PANTHER" id="PTHR24421:SF10">
    <property type="entry name" value="NITRATE_NITRITE SENSOR PROTEIN NARQ"/>
    <property type="match status" value="1"/>
</dbReference>
<evidence type="ECO:0000259" key="10">
    <source>
        <dbReference type="Pfam" id="PF02518"/>
    </source>
</evidence>
<dbReference type="EMBL" id="SMKX01000216">
    <property type="protein sequence ID" value="TDD45054.1"/>
    <property type="molecule type" value="Genomic_DNA"/>
</dbReference>
<gene>
    <name evidence="13" type="ORF">E1263_39460</name>
</gene>
<evidence type="ECO:0000313" key="13">
    <source>
        <dbReference type="EMBL" id="TDD45054.1"/>
    </source>
</evidence>
<organism evidence="13 14">
    <name type="scientific">Kribbella antibiotica</name>
    <dbReference type="NCBI Taxonomy" id="190195"/>
    <lineage>
        <taxon>Bacteria</taxon>
        <taxon>Bacillati</taxon>
        <taxon>Actinomycetota</taxon>
        <taxon>Actinomycetes</taxon>
        <taxon>Propionibacteriales</taxon>
        <taxon>Kribbellaceae</taxon>
        <taxon>Kribbella</taxon>
    </lineage>
</organism>
<dbReference type="GO" id="GO:0000155">
    <property type="term" value="F:phosphorelay sensor kinase activity"/>
    <property type="evidence" value="ECO:0007669"/>
    <property type="project" value="InterPro"/>
</dbReference>
<dbReference type="GO" id="GO:0016020">
    <property type="term" value="C:membrane"/>
    <property type="evidence" value="ECO:0007669"/>
    <property type="project" value="InterPro"/>
</dbReference>
<keyword evidence="9" id="KW-0472">Membrane</keyword>
<keyword evidence="9" id="KW-1133">Transmembrane helix</keyword>
<evidence type="ECO:0000256" key="7">
    <source>
        <dbReference type="ARBA" id="ARBA00022840"/>
    </source>
</evidence>
<dbReference type="InterPro" id="IPR036890">
    <property type="entry name" value="HATPase_C_sf"/>
</dbReference>
<dbReference type="Proteomes" id="UP000295124">
    <property type="component" value="Unassembled WGS sequence"/>
</dbReference>
<dbReference type="Pfam" id="PF23539">
    <property type="entry name" value="DUF7134"/>
    <property type="match status" value="1"/>
</dbReference>
<keyword evidence="9" id="KW-0812">Transmembrane</keyword>
<dbReference type="AlphaFoldDB" id="A0A4R4YLJ5"/>
<feature type="transmembrane region" description="Helical" evidence="9">
    <location>
        <begin position="104"/>
        <end position="123"/>
    </location>
</feature>
<accession>A0A4R4YLJ5</accession>
<feature type="transmembrane region" description="Helical" evidence="9">
    <location>
        <begin position="20"/>
        <end position="53"/>
    </location>
</feature>
<dbReference type="InterPro" id="IPR055558">
    <property type="entry name" value="DUF7134"/>
</dbReference>